<evidence type="ECO:0000256" key="4">
    <source>
        <dbReference type="ARBA" id="ARBA00022679"/>
    </source>
</evidence>
<dbReference type="Gene3D" id="3.40.50.150">
    <property type="entry name" value="Vaccinia Virus protein VP39"/>
    <property type="match status" value="1"/>
</dbReference>
<dbReference type="SUPFAM" id="SSF53335">
    <property type="entry name" value="S-adenosyl-L-methionine-dependent methyltransferases"/>
    <property type="match status" value="1"/>
</dbReference>
<dbReference type="InterPro" id="IPR001737">
    <property type="entry name" value="KsgA/Erm"/>
</dbReference>
<feature type="binding site" evidence="9">
    <location>
        <position position="116"/>
    </location>
    <ligand>
        <name>S-adenosyl-L-methionine</name>
        <dbReference type="ChEBI" id="CHEBI:59789"/>
    </ligand>
</feature>
<evidence type="ECO:0000256" key="6">
    <source>
        <dbReference type="ARBA" id="ARBA00022884"/>
    </source>
</evidence>
<dbReference type="InterPro" id="IPR029063">
    <property type="entry name" value="SAM-dependent_MTases_sf"/>
</dbReference>
<dbReference type="FunFam" id="3.40.50.150:FF:000023">
    <property type="entry name" value="Ribosomal RNA small subunit methyltransferase A"/>
    <property type="match status" value="1"/>
</dbReference>
<dbReference type="InterPro" id="IPR020598">
    <property type="entry name" value="rRNA_Ade_methylase_Trfase_N"/>
</dbReference>
<feature type="binding site" evidence="9">
    <location>
        <position position="24"/>
    </location>
    <ligand>
        <name>S-adenosyl-L-methionine</name>
        <dbReference type="ChEBI" id="CHEBI:59789"/>
    </ligand>
</feature>
<feature type="binding site" evidence="9">
    <location>
        <position position="95"/>
    </location>
    <ligand>
        <name>S-adenosyl-L-methionine</name>
        <dbReference type="ChEBI" id="CHEBI:59789"/>
    </ligand>
</feature>
<dbReference type="InterPro" id="IPR011530">
    <property type="entry name" value="rRNA_adenine_dimethylase"/>
</dbReference>
<dbReference type="Pfam" id="PF00398">
    <property type="entry name" value="RrnaAD"/>
    <property type="match status" value="1"/>
</dbReference>
<name>A0A8S4BZK9_9ACAR</name>
<keyword evidence="2 10" id="KW-0698">rRNA processing</keyword>
<evidence type="ECO:0000259" key="11">
    <source>
        <dbReference type="SMART" id="SM00650"/>
    </source>
</evidence>
<evidence type="ECO:0000256" key="10">
    <source>
        <dbReference type="RuleBase" id="RU362106"/>
    </source>
</evidence>
<evidence type="ECO:0000313" key="12">
    <source>
        <dbReference type="EMBL" id="CAG7589034.1"/>
    </source>
</evidence>
<dbReference type="Gene3D" id="1.10.8.100">
    <property type="entry name" value="Ribosomal RNA adenine dimethylase-like, domain 2"/>
    <property type="match status" value="1"/>
</dbReference>
<dbReference type="InterPro" id="IPR023165">
    <property type="entry name" value="rRNA_Ade_diMease-like_C"/>
</dbReference>
<evidence type="ECO:0000256" key="1">
    <source>
        <dbReference type="ARBA" id="ARBA00022490"/>
    </source>
</evidence>
<keyword evidence="3 9" id="KW-0489">Methyltransferase</keyword>
<dbReference type="Proteomes" id="UP000837675">
    <property type="component" value="Unassembled WGS sequence"/>
</dbReference>
<dbReference type="HAMAP" id="MF_00607">
    <property type="entry name" value="16SrRNA_methyltr_A"/>
    <property type="match status" value="1"/>
</dbReference>
<feature type="binding site" evidence="9">
    <location>
        <position position="70"/>
    </location>
    <ligand>
        <name>S-adenosyl-L-methionine</name>
        <dbReference type="ChEBI" id="CHEBI:59789"/>
    </ligand>
</feature>
<keyword evidence="1" id="KW-0963">Cytoplasm</keyword>
<keyword evidence="13" id="KW-1185">Reference proteome</keyword>
<dbReference type="AlphaFoldDB" id="A0A8S4BZK9"/>
<dbReference type="EMBL" id="CAJVAF010000020">
    <property type="protein sequence ID" value="CAG7589034.1"/>
    <property type="molecule type" value="Genomic_DNA"/>
</dbReference>
<comment type="caution">
    <text evidence="12">The sequence shown here is derived from an EMBL/GenBank/DDBJ whole genome shotgun (WGS) entry which is preliminary data.</text>
</comment>
<dbReference type="PANTHER" id="PTHR11727:SF7">
    <property type="entry name" value="DIMETHYLADENOSINE TRANSFERASE-RELATED"/>
    <property type="match status" value="1"/>
</dbReference>
<protein>
    <recommendedName>
        <fullName evidence="10">rRNA adenine N(6)-methyltransferase</fullName>
        <ecNumber evidence="10">2.1.1.-</ecNumber>
    </recommendedName>
</protein>
<keyword evidence="5 9" id="KW-0949">S-adenosyl-L-methionine</keyword>
<keyword evidence="6 9" id="KW-0694">RNA-binding</keyword>
<proteinExistence type="inferred from homology"/>
<evidence type="ECO:0000256" key="5">
    <source>
        <dbReference type="ARBA" id="ARBA00022691"/>
    </source>
</evidence>
<organism evidence="12 13">
    <name type="scientific">Hyalomma marginatum</name>
    <dbReference type="NCBI Taxonomy" id="34627"/>
    <lineage>
        <taxon>Eukaryota</taxon>
        <taxon>Metazoa</taxon>
        <taxon>Ecdysozoa</taxon>
        <taxon>Arthropoda</taxon>
        <taxon>Chelicerata</taxon>
        <taxon>Arachnida</taxon>
        <taxon>Acari</taxon>
        <taxon>Parasitiformes</taxon>
        <taxon>Ixodida</taxon>
        <taxon>Ixodoidea</taxon>
        <taxon>Ixodidae</taxon>
        <taxon>Hyalomminae</taxon>
        <taxon>Hyalomma</taxon>
    </lineage>
</organism>
<dbReference type="SMART" id="SM00650">
    <property type="entry name" value="rADc"/>
    <property type="match status" value="1"/>
</dbReference>
<feature type="binding site" evidence="9">
    <location>
        <position position="48"/>
    </location>
    <ligand>
        <name>S-adenosyl-L-methionine</name>
        <dbReference type="ChEBI" id="CHEBI:59789"/>
    </ligand>
</feature>
<dbReference type="NCBIfam" id="TIGR00755">
    <property type="entry name" value="ksgA"/>
    <property type="match status" value="1"/>
</dbReference>
<comment type="subunit">
    <text evidence="7">Part of the small subunit (SSU) processome, composed of more than 70 proteins and the RNA chaperone small nucleolar RNA (snoRNA) U3.</text>
</comment>
<reference evidence="12" key="1">
    <citation type="submission" date="2021-06" db="EMBL/GenBank/DDBJ databases">
        <authorList>
            <person name="Nardi T."/>
            <person name="Nardi T."/>
        </authorList>
    </citation>
    <scope>NUCLEOTIDE SEQUENCE</scope>
</reference>
<sequence length="271" mass="30542">MNYVKKIAANHNIIPIKKLGQNFLIDESVIANIISMVNIRDATVLEIGPGVGSMTRELLKASPKKVIAIEFDENCITSLELLKNQYPNLEIINADALKIREEDLIVANEKIKVVANLPYNIGTALLVKWLKKINLFSSFTLMLQKEVVDRIVANKSTSAYGSLSVICQWLCYTEKLFDIPGEAFWPAPKVTSSVVNLIPHSKPLYDCTLEKLEPFLKIAFAQKRKMLRNNLKLAFREEASNVLKKYGILPTARAEELSIDQFCKLANLSYK</sequence>
<keyword evidence="4 9" id="KW-0808">Transferase</keyword>
<dbReference type="GO" id="GO:0000179">
    <property type="term" value="F:rRNA (adenine-N6,N6-)-dimethyltransferase activity"/>
    <property type="evidence" value="ECO:0007669"/>
    <property type="project" value="UniProtKB-UniRule"/>
</dbReference>
<evidence type="ECO:0000313" key="13">
    <source>
        <dbReference type="Proteomes" id="UP000837675"/>
    </source>
</evidence>
<dbReference type="FunFam" id="1.10.8.100:FF:000001">
    <property type="entry name" value="Ribosomal RNA small subunit methyltransferase A"/>
    <property type="match status" value="1"/>
</dbReference>
<dbReference type="PROSITE" id="PS01131">
    <property type="entry name" value="RRNA_A_DIMETH"/>
    <property type="match status" value="1"/>
</dbReference>
<accession>A0A8S4BZK9</accession>
<evidence type="ECO:0000256" key="9">
    <source>
        <dbReference type="PROSITE-ProRule" id="PRU01026"/>
    </source>
</evidence>
<evidence type="ECO:0000256" key="8">
    <source>
        <dbReference type="ARBA" id="ARBA00046134"/>
    </source>
</evidence>
<dbReference type="CDD" id="cd02440">
    <property type="entry name" value="AdoMet_MTases"/>
    <property type="match status" value="1"/>
</dbReference>
<dbReference type="InterPro" id="IPR020596">
    <property type="entry name" value="rRNA_Ade_Mease_Trfase_CS"/>
</dbReference>
<dbReference type="GO" id="GO:0003723">
    <property type="term" value="F:RNA binding"/>
    <property type="evidence" value="ECO:0007669"/>
    <property type="project" value="UniProtKB-UniRule"/>
</dbReference>
<feature type="domain" description="Ribosomal RNA adenine methylase transferase N-terminal" evidence="11">
    <location>
        <begin position="29"/>
        <end position="201"/>
    </location>
</feature>
<evidence type="ECO:0000256" key="2">
    <source>
        <dbReference type="ARBA" id="ARBA00022552"/>
    </source>
</evidence>
<gene>
    <name evidence="12" type="ORF">MHYMCMPASI_00082</name>
</gene>
<dbReference type="EC" id="2.1.1.-" evidence="10"/>
<dbReference type="PANTHER" id="PTHR11727">
    <property type="entry name" value="DIMETHYLADENOSINE TRANSFERASE"/>
    <property type="match status" value="1"/>
</dbReference>
<feature type="binding site" evidence="9">
    <location>
        <position position="22"/>
    </location>
    <ligand>
        <name>S-adenosyl-L-methionine</name>
        <dbReference type="ChEBI" id="CHEBI:59789"/>
    </ligand>
</feature>
<dbReference type="PROSITE" id="PS51689">
    <property type="entry name" value="SAM_RNA_A_N6_MT"/>
    <property type="match status" value="1"/>
</dbReference>
<comment type="function">
    <text evidence="8">Specifically dimethylates two adjacent adenosines in the loop of a conserved hairpin near the 3'-end of 18S rRNA in the 40S particle. Involved in the pre-rRNA processing steps leading to small-subunit rRNA production independently of its RNA-modifying catalytic activity. Part of the small subunit (SSU) processome, first precursor of the small eukaryotic ribosomal subunit. During the assembly of the SSU processome in the nucleolus, many ribosome biogenesis factors, an RNA chaperone and ribosomal proteins associate with the nascent pre-rRNA and work in concert to generate RNA folding, modifications, rearrangements and cleavage as well as targeted degradation of pre-ribosomal RNA by the RNA exosome.</text>
</comment>
<comment type="similarity">
    <text evidence="9 10">Belongs to the class I-like SAM-binding methyltransferase superfamily. rRNA adenine N(6)-methyltransferase family.</text>
</comment>
<evidence type="ECO:0000256" key="7">
    <source>
        <dbReference type="ARBA" id="ARBA00035020"/>
    </source>
</evidence>
<evidence type="ECO:0000256" key="3">
    <source>
        <dbReference type="ARBA" id="ARBA00022603"/>
    </source>
</evidence>